<dbReference type="InterPro" id="IPR011043">
    <property type="entry name" value="Gal_Oxase/kelch_b-propeller"/>
</dbReference>
<dbReference type="Gene3D" id="2.120.10.80">
    <property type="entry name" value="Kelch-type beta propeller"/>
    <property type="match status" value="2"/>
</dbReference>
<protein>
    <submittedName>
        <fullName evidence="1">Peptidase S8 and S53 subtilisin kexin sedolisin</fullName>
    </submittedName>
</protein>
<dbReference type="InterPro" id="IPR015915">
    <property type="entry name" value="Kelch-typ_b-propeller"/>
</dbReference>
<proteinExistence type="predicted"/>
<dbReference type="PANTHER" id="PTHR46175">
    <property type="entry name" value="BACTERIOOPSIN TRANSCRIPTIONAL ACTIVATOR"/>
    <property type="match status" value="1"/>
</dbReference>
<reference evidence="1" key="2">
    <citation type="journal article" date="2014" name="ISME J.">
        <title>Microbial stratification in low pH oxic and suboxic macroscopic growths along an acid mine drainage.</title>
        <authorList>
            <person name="Mendez-Garcia C."/>
            <person name="Mesa V."/>
            <person name="Sprenger R.R."/>
            <person name="Richter M."/>
            <person name="Diez M.S."/>
            <person name="Solano J."/>
            <person name="Bargiela R."/>
            <person name="Golyshina O.V."/>
            <person name="Manteca A."/>
            <person name="Ramos J.L."/>
            <person name="Gallego J.R."/>
            <person name="Llorente I."/>
            <person name="Martins Dos Santos V.A."/>
            <person name="Jensen O.N."/>
            <person name="Pelaez A.I."/>
            <person name="Sanchez J."/>
            <person name="Ferrer M."/>
        </authorList>
    </citation>
    <scope>NUCLEOTIDE SEQUENCE</scope>
</reference>
<organism evidence="1">
    <name type="scientific">mine drainage metagenome</name>
    <dbReference type="NCBI Taxonomy" id="410659"/>
    <lineage>
        <taxon>unclassified sequences</taxon>
        <taxon>metagenomes</taxon>
        <taxon>ecological metagenomes</taxon>
    </lineage>
</organism>
<dbReference type="EMBL" id="AUZY01010782">
    <property type="protein sequence ID" value="EQD37161.1"/>
    <property type="molecule type" value="Genomic_DNA"/>
</dbReference>
<evidence type="ECO:0000313" key="1">
    <source>
        <dbReference type="EMBL" id="EQD37161.1"/>
    </source>
</evidence>
<name>T0YNW7_9ZZZZ</name>
<dbReference type="PANTHER" id="PTHR46175:SF4">
    <property type="entry name" value="BACTERIOOPSIN TRANSCRIPTIONAL ACTIVATOR"/>
    <property type="match status" value="1"/>
</dbReference>
<dbReference type="Pfam" id="PF24681">
    <property type="entry name" value="Kelch_KLHDC2_KLHL20_DRC7"/>
    <property type="match status" value="1"/>
</dbReference>
<dbReference type="SUPFAM" id="SSF50965">
    <property type="entry name" value="Galactose oxidase, central domain"/>
    <property type="match status" value="1"/>
</dbReference>
<comment type="caution">
    <text evidence="1">The sequence shown here is derived from an EMBL/GenBank/DDBJ whole genome shotgun (WGS) entry which is preliminary data.</text>
</comment>
<sequence>MMAYDPSDGYVVLYGGYTNTNPTSYLSDTWTYSDGTWTQLSGTAPPARAGGAFAWDGADHELVLFGGVNVDGIQLGDTWTFAGGAWSHDTGSTNNSAARMASMMTYKTADGYLVMYGGYTQASGGGYDGTGYFNDLWEFKAGQWTQLTLAGPLGVPPPMYGAAMTFDAYDGYVVMFGGRENTYQSYMPYTWEYNGGDWYNISSSTAPPVWNCGAVVCEEEVAYDALDKQVVYATETSGGSEETWFFQSGTWTDVTSTANAVPTGLDEAMAWDGADGYVLDFSGLNLPASAWIYPGPLTASVVPNQPGVDVGQTLDLTAVVTGGTPAYTYSWPALPAGCSSSDSATISCQPTTVGATSAVVKVTDSSGGRSATSATLALTISPALTVATPNGSKPFSDVNEPISFGTSTTGGPGTYLTYSWTKVPLGCSSVNASALPCTPASPGTYPVQVTVTDGNHYAVPSTSLPYTVLSNPSVTIAENRTVLDLGESILFWANASGGSGVYTYTYNNLPAGCSTANVSVLSCTPSTTVSSTFVTASIVDTVGGTASSGSVYFGVKPDPTLSLSWAQGGTPSYANASLTVLLTYGSGNPQYHPCFNAPGSNYPSIVAVFGRGARPTPSASGTPQPVRIRSLGVSKTALAGTQP</sequence>
<dbReference type="AlphaFoldDB" id="T0YNW7"/>
<reference evidence="1" key="1">
    <citation type="submission" date="2013-08" db="EMBL/GenBank/DDBJ databases">
        <authorList>
            <person name="Mendez C."/>
            <person name="Richter M."/>
            <person name="Ferrer M."/>
            <person name="Sanchez J."/>
        </authorList>
    </citation>
    <scope>NUCLEOTIDE SEQUENCE</scope>
</reference>
<dbReference type="InterPro" id="IPR013783">
    <property type="entry name" value="Ig-like_fold"/>
</dbReference>
<dbReference type="Gene3D" id="2.60.40.10">
    <property type="entry name" value="Immunoglobulins"/>
    <property type="match status" value="1"/>
</dbReference>
<gene>
    <name evidence="1" type="ORF">B1B_16221</name>
</gene>
<accession>T0YNW7</accession>